<dbReference type="HAMAP" id="MF_01854">
    <property type="entry name" value="FBPase_class3"/>
    <property type="match status" value="1"/>
</dbReference>
<sequence length="650" mass="73806">MEQKYLQLLAKEYPTIQAACSEIVNLNAIRQLPKGTEYFFSDLHGEYEAFLHLLKSASGVIRAKIKQIFDNTLSEAEQNQLANLIYEPESVLNCVELFGHHDSMEDWKRLTIYRLVLVCKEVSSKYTRSKVRKKMPPAFAYIIDELLHVNYDDGNKKVYYNEIIRSIIEIDGGDKFIIALCKLIQNLVVDNLHIIGDIFDRGPRADIIMNALVSFHDVDVQWGNHDISWMGAASGNRALMANVVRMAISYNNFDVLEDGYGINLRPLSAFAAEVYREDSCERFLPHILDENEFDTVDGDLAAKMHKAMAVIQFKLEGQILERHPEYRMADRSLLKEVDFGAGTVKVDGQIYPMLDTSFPTVDPAGPLKLSRGEEDLMNAISASFDHSEVLHRHIKFLYSHGGMYKCANSNLLYHGCIPMTADGNFDTIEFDGQKYSGKGLLDFLNGQVRAAYFLPKESPWWQDASDFMWYLWCGPKSPLFGKSKLSAFEHYFIEDEAVHKEILNPYYKLSQSEEACCRILEEFGLDPEHSHIINGHMPVKIKDGESPVKANGRLFIIDGGISKAYQSKTGIAGYTLIFNSHHLALAEHKNYMNQEQALRRDTPEVKIVERMRSRLRVADTDIGAALAAQIEDLKALVAAYKEGEIKEKIE</sequence>
<evidence type="ECO:0000256" key="3">
    <source>
        <dbReference type="ARBA" id="ARBA00023277"/>
    </source>
</evidence>
<keyword evidence="6" id="KW-1185">Reference proteome</keyword>
<organism evidence="5 6">
    <name type="scientific">Cuneatibacter caecimuris</name>
    <dbReference type="NCBI Taxonomy" id="1796618"/>
    <lineage>
        <taxon>Bacteria</taxon>
        <taxon>Bacillati</taxon>
        <taxon>Bacillota</taxon>
        <taxon>Clostridia</taxon>
        <taxon>Lachnospirales</taxon>
        <taxon>Lachnospiraceae</taxon>
        <taxon>Cuneatibacter</taxon>
    </lineage>
</organism>
<dbReference type="Proteomes" id="UP000292927">
    <property type="component" value="Unassembled WGS sequence"/>
</dbReference>
<comment type="pathway">
    <text evidence="4">Carbohydrate biosynthesis; gluconeogenesis.</text>
</comment>
<dbReference type="GO" id="GO:0006094">
    <property type="term" value="P:gluconeogenesis"/>
    <property type="evidence" value="ECO:0007669"/>
    <property type="project" value="UniProtKB-UniRule"/>
</dbReference>
<comment type="caution">
    <text evidence="5">The sequence shown here is derived from an EMBL/GenBank/DDBJ whole genome shotgun (WGS) entry which is preliminary data.</text>
</comment>
<reference evidence="5 6" key="1">
    <citation type="submission" date="2019-02" db="EMBL/GenBank/DDBJ databases">
        <title>Genomic Encyclopedia of Type Strains, Phase IV (KMG-IV): sequencing the most valuable type-strain genomes for metagenomic binning, comparative biology and taxonomic classification.</title>
        <authorList>
            <person name="Goeker M."/>
        </authorList>
    </citation>
    <scope>NUCLEOTIDE SEQUENCE [LARGE SCALE GENOMIC DNA]</scope>
    <source>
        <strain evidence="5 6">DSM 29486</strain>
    </source>
</reference>
<dbReference type="UniPathway" id="UPA00138"/>
<dbReference type="PIRSF" id="PIRSF000906">
    <property type="entry name" value="FBPtase_Bacill"/>
    <property type="match status" value="1"/>
</dbReference>
<dbReference type="SUPFAM" id="SSF56300">
    <property type="entry name" value="Metallo-dependent phosphatases"/>
    <property type="match status" value="1"/>
</dbReference>
<name>A0A4Q7PQH3_9FIRM</name>
<keyword evidence="3 4" id="KW-0119">Carbohydrate metabolism</keyword>
<dbReference type="InterPro" id="IPR009164">
    <property type="entry name" value="FBPtase_class3"/>
</dbReference>
<evidence type="ECO:0000256" key="2">
    <source>
        <dbReference type="ARBA" id="ARBA00023211"/>
    </source>
</evidence>
<evidence type="ECO:0000256" key="1">
    <source>
        <dbReference type="ARBA" id="ARBA00022801"/>
    </source>
</evidence>
<dbReference type="Gene3D" id="3.60.21.10">
    <property type="match status" value="1"/>
</dbReference>
<keyword evidence="2 4" id="KW-0464">Manganese</keyword>
<dbReference type="InterPro" id="IPR029052">
    <property type="entry name" value="Metallo-depent_PP-like"/>
</dbReference>
<evidence type="ECO:0000313" key="6">
    <source>
        <dbReference type="Proteomes" id="UP000292927"/>
    </source>
</evidence>
<dbReference type="GO" id="GO:0042132">
    <property type="term" value="F:fructose 1,6-bisphosphate 1-phosphatase activity"/>
    <property type="evidence" value="ECO:0007669"/>
    <property type="project" value="UniProtKB-UniRule"/>
</dbReference>
<dbReference type="RefSeq" id="WP_130433067.1">
    <property type="nucleotide sequence ID" value="NZ_SGXF01000001.1"/>
</dbReference>
<keyword evidence="1 4" id="KW-0378">Hydrolase</keyword>
<dbReference type="EC" id="3.1.3.11" evidence="4"/>
<evidence type="ECO:0000313" key="5">
    <source>
        <dbReference type="EMBL" id="RZT02576.1"/>
    </source>
</evidence>
<evidence type="ECO:0000256" key="4">
    <source>
        <dbReference type="HAMAP-Rule" id="MF_01854"/>
    </source>
</evidence>
<comment type="similarity">
    <text evidence="4">Belongs to the FBPase class 3 family.</text>
</comment>
<comment type="cofactor">
    <cofactor evidence="4">
        <name>Mn(2+)</name>
        <dbReference type="ChEBI" id="CHEBI:29035"/>
    </cofactor>
</comment>
<dbReference type="OrthoDB" id="9779903at2"/>
<dbReference type="Pfam" id="PF06874">
    <property type="entry name" value="FBPase_2"/>
    <property type="match status" value="1"/>
</dbReference>
<accession>A0A4Q7PQH3</accession>
<dbReference type="EMBL" id="SGXF01000001">
    <property type="protein sequence ID" value="RZT02576.1"/>
    <property type="molecule type" value="Genomic_DNA"/>
</dbReference>
<comment type="catalytic activity">
    <reaction evidence="4">
        <text>beta-D-fructose 1,6-bisphosphate + H2O = beta-D-fructose 6-phosphate + phosphate</text>
        <dbReference type="Rhea" id="RHEA:11064"/>
        <dbReference type="ChEBI" id="CHEBI:15377"/>
        <dbReference type="ChEBI" id="CHEBI:32966"/>
        <dbReference type="ChEBI" id="CHEBI:43474"/>
        <dbReference type="ChEBI" id="CHEBI:57634"/>
        <dbReference type="EC" id="3.1.3.11"/>
    </reaction>
</comment>
<proteinExistence type="inferred from homology"/>
<gene>
    <name evidence="4" type="primary">fbp</name>
    <name evidence="5" type="ORF">EV209_0697</name>
</gene>
<protein>
    <recommendedName>
        <fullName evidence="4">Fructose-1,6-bisphosphatase class 3</fullName>
        <shortName evidence="4">FBPase class 3</shortName>
        <ecNumber evidence="4">3.1.3.11</ecNumber>
    </recommendedName>
    <alternativeName>
        <fullName evidence="4">D-fructose-1,6-bisphosphate 1-phosphohydrolase class 3</fullName>
    </alternativeName>
</protein>
<dbReference type="AlphaFoldDB" id="A0A4Q7PQH3"/>